<gene>
    <name evidence="2" type="ORF">AZ78_3639</name>
</gene>
<dbReference type="GO" id="GO:0008289">
    <property type="term" value="F:lipid binding"/>
    <property type="evidence" value="ECO:0007669"/>
    <property type="project" value="InterPro"/>
</dbReference>
<accession>A0A108UBL0</accession>
<evidence type="ECO:0000313" key="3">
    <source>
        <dbReference type="Proteomes" id="UP000023435"/>
    </source>
</evidence>
<dbReference type="NCBIfam" id="TIGR02913">
    <property type="entry name" value="HAF_rpt"/>
    <property type="match status" value="1"/>
</dbReference>
<dbReference type="AlphaFoldDB" id="A0A108UBL0"/>
<sequence length="512" mass="52440">MSRNRCVSRIALTCLAALAPGGPASALAQPVDMGTLGGNVCLTGSTNDAGAAIGTCRNPDGDLVAAYWAPTTGPAPLTVLAVDDPCDATDINNASVIVGNCELGAAGEWFPVVWTASIPGGAPTQLKALPNHAKAIAWQINQAGVIAGSSVAADGSSTAVIWMAGSRTPTRLPELGLLPPLIPSTTECVISDMDNTDQPVVVGICGLRDGGTVAVRWEPGLFGYVATELPRVPGGSNCMVAAVNSSHAVAGTCETGDGDVVAVRWGSDGTSITYLDYLEATGVSRQQLVAVDINEAGVVVGNYITDDGLARSFVWVPVGIPDQEQGLDIGSLGGPWIKAVDIADNGSVVGTGQSSIGLSEAFVWNPVSGIHGLGTLGGFSSQSIALSDDGSKLIGNSQTASGHVHAFMVGGPDRNIRRPKGSLALAASDTAGKATELHGLVKGKIDALNPEAKEFVTGIIEKTRALRPKGGEKPNLEELRYSGNEVGEKYKALSDDAKESLKSSFPTIYSML</sequence>
<dbReference type="InterPro" id="IPR008632">
    <property type="entry name" value="Gp-FAR-1"/>
</dbReference>
<reference evidence="2 3" key="1">
    <citation type="journal article" date="2014" name="Genome Announc.">
        <title>Draft Genome Sequence of Lysobacter capsici AZ78, a Bacterium Antagonistic to Plant-Pathogenic Oomycetes.</title>
        <authorList>
            <person name="Puopolo G."/>
            <person name="Sonego P."/>
            <person name="Engelen K."/>
            <person name="Pertot I."/>
        </authorList>
    </citation>
    <scope>NUCLEOTIDE SEQUENCE [LARGE SCALE GENOMIC DNA]</scope>
    <source>
        <strain evidence="2 3">AZ78</strain>
    </source>
</reference>
<dbReference type="Pfam" id="PF05823">
    <property type="entry name" value="Gp-FAR-1"/>
    <property type="match status" value="1"/>
</dbReference>
<feature type="signal peptide" evidence="1">
    <location>
        <begin position="1"/>
        <end position="28"/>
    </location>
</feature>
<dbReference type="InterPro" id="IPR014262">
    <property type="entry name" value="HAF_rpt"/>
</dbReference>
<dbReference type="Gene3D" id="1.20.120.1100">
    <property type="match status" value="1"/>
</dbReference>
<name>A0A108UBL0_9GAMM</name>
<evidence type="ECO:0000313" key="2">
    <source>
        <dbReference type="EMBL" id="KWS06085.1"/>
    </source>
</evidence>
<proteinExistence type="predicted"/>
<dbReference type="RefSeq" id="WP_082723714.1">
    <property type="nucleotide sequence ID" value="NZ_JAJA02000001.1"/>
</dbReference>
<dbReference type="SUPFAM" id="SSF82171">
    <property type="entry name" value="DPP6 N-terminal domain-like"/>
    <property type="match status" value="1"/>
</dbReference>
<dbReference type="OrthoDB" id="6014132at2"/>
<keyword evidence="1" id="KW-0732">Signal</keyword>
<dbReference type="EMBL" id="JAJA02000001">
    <property type="protein sequence ID" value="KWS06085.1"/>
    <property type="molecule type" value="Genomic_DNA"/>
</dbReference>
<evidence type="ECO:0000256" key="1">
    <source>
        <dbReference type="SAM" id="SignalP"/>
    </source>
</evidence>
<keyword evidence="3" id="KW-1185">Reference proteome</keyword>
<organism evidence="2 3">
    <name type="scientific">Lysobacter capsici AZ78</name>
    <dbReference type="NCBI Taxonomy" id="1444315"/>
    <lineage>
        <taxon>Bacteria</taxon>
        <taxon>Pseudomonadati</taxon>
        <taxon>Pseudomonadota</taxon>
        <taxon>Gammaproteobacteria</taxon>
        <taxon>Lysobacterales</taxon>
        <taxon>Lysobacteraceae</taxon>
        <taxon>Lysobacter</taxon>
    </lineage>
</organism>
<protein>
    <submittedName>
        <fullName evidence="2">Uncharacterized protein</fullName>
    </submittedName>
</protein>
<comment type="caution">
    <text evidence="2">The sequence shown here is derived from an EMBL/GenBank/DDBJ whole genome shotgun (WGS) entry which is preliminary data.</text>
</comment>
<feature type="chain" id="PRO_5007131846" evidence="1">
    <location>
        <begin position="29"/>
        <end position="512"/>
    </location>
</feature>
<dbReference type="Proteomes" id="UP000023435">
    <property type="component" value="Unassembled WGS sequence"/>
</dbReference>